<evidence type="ECO:0000313" key="2">
    <source>
        <dbReference type="EMBL" id="MCD7454661.1"/>
    </source>
</evidence>
<keyword evidence="1" id="KW-0812">Transmembrane</keyword>
<comment type="caution">
    <text evidence="2">The sequence shown here is derived from an EMBL/GenBank/DDBJ whole genome shotgun (WGS) entry which is preliminary data.</text>
</comment>
<feature type="transmembrane region" description="Helical" evidence="1">
    <location>
        <begin position="69"/>
        <end position="87"/>
    </location>
</feature>
<feature type="transmembrane region" description="Helical" evidence="1">
    <location>
        <begin position="33"/>
        <end position="57"/>
    </location>
</feature>
<sequence length="104" mass="12161">MGSIPIPEQEQGPQEESNGKRFKVLQVQLRPKLILLAGSLLEVVGWAPLASLFLLVSEIMSLKMKSREYYFVSITFCWYLSFLKLFFRELSVSFDLWRLERTNQ</sequence>
<reference evidence="2 3" key="1">
    <citation type="journal article" date="2021" name="BMC Genomics">
        <title>Datura genome reveals duplications of psychoactive alkaloid biosynthetic genes and high mutation rate following tissue culture.</title>
        <authorList>
            <person name="Rajewski A."/>
            <person name="Carter-House D."/>
            <person name="Stajich J."/>
            <person name="Litt A."/>
        </authorList>
    </citation>
    <scope>NUCLEOTIDE SEQUENCE [LARGE SCALE GENOMIC DNA]</scope>
    <source>
        <strain evidence="2">AR-01</strain>
    </source>
</reference>
<keyword evidence="1" id="KW-1133">Transmembrane helix</keyword>
<gene>
    <name evidence="2" type="ORF">HAX54_025555</name>
</gene>
<proteinExistence type="predicted"/>
<name>A0ABS8S7J2_DATST</name>
<dbReference type="EMBL" id="JACEIK010000310">
    <property type="protein sequence ID" value="MCD7454661.1"/>
    <property type="molecule type" value="Genomic_DNA"/>
</dbReference>
<accession>A0ABS8S7J2</accession>
<protein>
    <submittedName>
        <fullName evidence="2">Uncharacterized protein</fullName>
    </submittedName>
</protein>
<evidence type="ECO:0000313" key="3">
    <source>
        <dbReference type="Proteomes" id="UP000823775"/>
    </source>
</evidence>
<dbReference type="Proteomes" id="UP000823775">
    <property type="component" value="Unassembled WGS sequence"/>
</dbReference>
<evidence type="ECO:0000256" key="1">
    <source>
        <dbReference type="SAM" id="Phobius"/>
    </source>
</evidence>
<keyword evidence="1" id="KW-0472">Membrane</keyword>
<keyword evidence="3" id="KW-1185">Reference proteome</keyword>
<organism evidence="2 3">
    <name type="scientific">Datura stramonium</name>
    <name type="common">Jimsonweed</name>
    <name type="synonym">Common thornapple</name>
    <dbReference type="NCBI Taxonomy" id="4076"/>
    <lineage>
        <taxon>Eukaryota</taxon>
        <taxon>Viridiplantae</taxon>
        <taxon>Streptophyta</taxon>
        <taxon>Embryophyta</taxon>
        <taxon>Tracheophyta</taxon>
        <taxon>Spermatophyta</taxon>
        <taxon>Magnoliopsida</taxon>
        <taxon>eudicotyledons</taxon>
        <taxon>Gunneridae</taxon>
        <taxon>Pentapetalae</taxon>
        <taxon>asterids</taxon>
        <taxon>lamiids</taxon>
        <taxon>Solanales</taxon>
        <taxon>Solanaceae</taxon>
        <taxon>Solanoideae</taxon>
        <taxon>Datureae</taxon>
        <taxon>Datura</taxon>
    </lineage>
</organism>